<evidence type="ECO:0000256" key="5">
    <source>
        <dbReference type="ARBA" id="ARBA00022970"/>
    </source>
</evidence>
<evidence type="ECO:0000256" key="3">
    <source>
        <dbReference type="ARBA" id="ARBA00022475"/>
    </source>
</evidence>
<dbReference type="EMBL" id="RBAL01000002">
    <property type="protein sequence ID" value="RKN45974.1"/>
    <property type="molecule type" value="Genomic_DNA"/>
</dbReference>
<feature type="transmembrane region" description="Helical" evidence="8">
    <location>
        <begin position="110"/>
        <end position="136"/>
    </location>
</feature>
<dbReference type="NCBIfam" id="TIGR01726">
    <property type="entry name" value="HEQRo_perm_3TM"/>
    <property type="match status" value="1"/>
</dbReference>
<keyword evidence="6 8" id="KW-1133">Transmembrane helix</keyword>
<evidence type="ECO:0000259" key="9">
    <source>
        <dbReference type="PROSITE" id="PS50928"/>
    </source>
</evidence>
<evidence type="ECO:0000256" key="1">
    <source>
        <dbReference type="ARBA" id="ARBA00004651"/>
    </source>
</evidence>
<keyword evidence="11" id="KW-1185">Reference proteome</keyword>
<feature type="transmembrane region" description="Helical" evidence="8">
    <location>
        <begin position="33"/>
        <end position="53"/>
    </location>
</feature>
<evidence type="ECO:0000313" key="10">
    <source>
        <dbReference type="EMBL" id="RKN45974.1"/>
    </source>
</evidence>
<dbReference type="Pfam" id="PF00528">
    <property type="entry name" value="BPD_transp_1"/>
    <property type="match status" value="1"/>
</dbReference>
<evidence type="ECO:0000256" key="8">
    <source>
        <dbReference type="RuleBase" id="RU363032"/>
    </source>
</evidence>
<feature type="domain" description="ABC transmembrane type-1" evidence="9">
    <location>
        <begin position="74"/>
        <end position="280"/>
    </location>
</feature>
<feature type="transmembrane region" description="Helical" evidence="8">
    <location>
        <begin position="226"/>
        <end position="246"/>
    </location>
</feature>
<dbReference type="PROSITE" id="PS50928">
    <property type="entry name" value="ABC_TM1"/>
    <property type="match status" value="1"/>
</dbReference>
<dbReference type="PANTHER" id="PTHR30614">
    <property type="entry name" value="MEMBRANE COMPONENT OF AMINO ACID ABC TRANSPORTER"/>
    <property type="match status" value="1"/>
</dbReference>
<proteinExistence type="inferred from homology"/>
<organism evidence="10 11">
    <name type="scientific">Streptomyces hoynatensis</name>
    <dbReference type="NCBI Taxonomy" id="1141874"/>
    <lineage>
        <taxon>Bacteria</taxon>
        <taxon>Bacillati</taxon>
        <taxon>Actinomycetota</taxon>
        <taxon>Actinomycetes</taxon>
        <taxon>Kitasatosporales</taxon>
        <taxon>Streptomycetaceae</taxon>
        <taxon>Streptomyces</taxon>
    </lineage>
</organism>
<evidence type="ECO:0000256" key="4">
    <source>
        <dbReference type="ARBA" id="ARBA00022692"/>
    </source>
</evidence>
<gene>
    <name evidence="10" type="ORF">D7294_04755</name>
</gene>
<evidence type="ECO:0000256" key="6">
    <source>
        <dbReference type="ARBA" id="ARBA00022989"/>
    </source>
</evidence>
<comment type="subcellular location">
    <subcellularLocation>
        <location evidence="1 8">Cell membrane</location>
        <topology evidence="1 8">Multi-pass membrane protein</topology>
    </subcellularLocation>
</comment>
<sequence length="337" mass="36902">MTRDAAGGRAARREDGEEPDGLPIVPARHYGRWVAALVVLVLLAQFVHGLVTNPGWDWETFFDYLFAESVLRALWLTVQLTAYGTVIGFSLGVLLALMRLSGSPLLRGVAWGYVWAFRSIPLIVQLLFWFNLAYLYRELGLGIPFGPVFWRFETLHLVGAMSAAVLGLALHQAAYAAEIVRGGIIAVDPGQREAAAALGIPRARQLRRIVLPQAMRGILPNAANEIVSLFKGTSIVSVMAIGELFYRVQVIYGRNGRVVPLLMVATFWYIVLTTLLSLAQARVERYFARGVGRTRPRAAWRRALARLPRLPRLAAAARRPAAGAPAAEGPATQRGAA</sequence>
<dbReference type="InterPro" id="IPR010065">
    <property type="entry name" value="AA_ABC_transptr_permease_3TM"/>
</dbReference>
<dbReference type="CDD" id="cd06261">
    <property type="entry name" value="TM_PBP2"/>
    <property type="match status" value="1"/>
</dbReference>
<dbReference type="InterPro" id="IPR035906">
    <property type="entry name" value="MetI-like_sf"/>
</dbReference>
<dbReference type="GO" id="GO:0043190">
    <property type="term" value="C:ATP-binding cassette (ABC) transporter complex"/>
    <property type="evidence" value="ECO:0007669"/>
    <property type="project" value="InterPro"/>
</dbReference>
<feature type="transmembrane region" description="Helical" evidence="8">
    <location>
        <begin position="148"/>
        <end position="170"/>
    </location>
</feature>
<dbReference type="GO" id="GO:0022857">
    <property type="term" value="F:transmembrane transporter activity"/>
    <property type="evidence" value="ECO:0007669"/>
    <property type="project" value="InterPro"/>
</dbReference>
<protein>
    <submittedName>
        <fullName evidence="10">Amino acid ABC transporter permease</fullName>
    </submittedName>
</protein>
<keyword evidence="4 8" id="KW-0812">Transmembrane</keyword>
<dbReference type="SUPFAM" id="SSF161098">
    <property type="entry name" value="MetI-like"/>
    <property type="match status" value="1"/>
</dbReference>
<comment type="caution">
    <text evidence="10">The sequence shown here is derived from an EMBL/GenBank/DDBJ whole genome shotgun (WGS) entry which is preliminary data.</text>
</comment>
<dbReference type="Gene3D" id="1.10.3720.10">
    <property type="entry name" value="MetI-like"/>
    <property type="match status" value="1"/>
</dbReference>
<dbReference type="OrthoDB" id="92598at2"/>
<dbReference type="GO" id="GO:0006865">
    <property type="term" value="P:amino acid transport"/>
    <property type="evidence" value="ECO:0007669"/>
    <property type="project" value="UniProtKB-KW"/>
</dbReference>
<dbReference type="PANTHER" id="PTHR30614:SF0">
    <property type="entry name" value="L-CYSTINE TRANSPORT SYSTEM PERMEASE PROTEIN TCYL"/>
    <property type="match status" value="1"/>
</dbReference>
<dbReference type="AlphaFoldDB" id="A0A3A9ZE65"/>
<dbReference type="InterPro" id="IPR043429">
    <property type="entry name" value="ArtM/GltK/GlnP/TcyL/YhdX-like"/>
</dbReference>
<keyword evidence="5" id="KW-0029">Amino-acid transport</keyword>
<feature type="transmembrane region" description="Helical" evidence="8">
    <location>
        <begin position="73"/>
        <end position="98"/>
    </location>
</feature>
<evidence type="ECO:0000313" key="11">
    <source>
        <dbReference type="Proteomes" id="UP000272474"/>
    </source>
</evidence>
<evidence type="ECO:0000256" key="7">
    <source>
        <dbReference type="ARBA" id="ARBA00023136"/>
    </source>
</evidence>
<dbReference type="Proteomes" id="UP000272474">
    <property type="component" value="Unassembled WGS sequence"/>
</dbReference>
<keyword evidence="3" id="KW-1003">Cell membrane</keyword>
<reference evidence="10 11" key="1">
    <citation type="journal article" date="2014" name="Int. J. Syst. Evol. Microbiol.">
        <title>Streptomyces hoynatensis sp. nov., isolated from deep marine sediment.</title>
        <authorList>
            <person name="Veyisoglu A."/>
            <person name="Sahin N."/>
        </authorList>
    </citation>
    <scope>NUCLEOTIDE SEQUENCE [LARGE SCALE GENOMIC DNA]</scope>
    <source>
        <strain evidence="10 11">KCTC 29097</strain>
    </source>
</reference>
<keyword evidence="7 8" id="KW-0472">Membrane</keyword>
<dbReference type="InterPro" id="IPR000515">
    <property type="entry name" value="MetI-like"/>
</dbReference>
<comment type="similarity">
    <text evidence="8">Belongs to the binding-protein-dependent transport system permease family.</text>
</comment>
<keyword evidence="2 8" id="KW-0813">Transport</keyword>
<accession>A0A3A9ZE65</accession>
<evidence type="ECO:0000256" key="2">
    <source>
        <dbReference type="ARBA" id="ARBA00022448"/>
    </source>
</evidence>
<feature type="transmembrane region" description="Helical" evidence="8">
    <location>
        <begin position="258"/>
        <end position="279"/>
    </location>
</feature>
<name>A0A3A9ZE65_9ACTN</name>